<sequence length="165" mass="19797">MYQLMVASKSDLEIVFQLIEQRIEWMNRVGIKQWNETNYCEVYPKTYYERLMRQGRLYVLKSNQTHRVIGAVACFDQDERWCDTKEVSAYYLHHLVTDYREKGVGHILLKEIEGVARKHKKHCLRLDCAMDNERLNQYYEEQGFLWCGQCEEGLYRGNLREKTLG</sequence>
<dbReference type="RefSeq" id="WP_161831528.1">
    <property type="nucleotide sequence ID" value="NZ_AP028127.1"/>
</dbReference>
<feature type="domain" description="N-acetyltransferase" evidence="1">
    <location>
        <begin position="2"/>
        <end position="165"/>
    </location>
</feature>
<accession>A0ABN6ZE24</accession>
<dbReference type="Proteomes" id="UP001432099">
    <property type="component" value="Chromosome"/>
</dbReference>
<reference evidence="2" key="1">
    <citation type="journal article" date="2024" name="Int. J. Syst. Evol. Microbiol.">
        <title>Turicibacter faecis sp. nov., isolated from faeces of heart failure mouse model.</title>
        <authorList>
            <person name="Imamura Y."/>
            <person name="Motooka D."/>
            <person name="Nakajima Y."/>
            <person name="Ito S."/>
            <person name="Kitakaze M."/>
            <person name="Iida T."/>
            <person name="Nakamura S."/>
        </authorList>
    </citation>
    <scope>NUCLEOTIDE SEQUENCE</scope>
    <source>
        <strain evidence="2">TC023</strain>
    </source>
</reference>
<gene>
    <name evidence="2" type="ORF">T23_21050</name>
</gene>
<evidence type="ECO:0000313" key="3">
    <source>
        <dbReference type="Proteomes" id="UP001432099"/>
    </source>
</evidence>
<dbReference type="PROSITE" id="PS51186">
    <property type="entry name" value="GNAT"/>
    <property type="match status" value="1"/>
</dbReference>
<keyword evidence="3" id="KW-1185">Reference proteome</keyword>
<dbReference type="EMBL" id="AP028127">
    <property type="protein sequence ID" value="BEH92003.1"/>
    <property type="molecule type" value="Genomic_DNA"/>
</dbReference>
<dbReference type="InterPro" id="IPR000182">
    <property type="entry name" value="GNAT_dom"/>
</dbReference>
<proteinExistence type="predicted"/>
<name>A0ABN6ZE24_9FIRM</name>
<dbReference type="InterPro" id="IPR016181">
    <property type="entry name" value="Acyl_CoA_acyltransferase"/>
</dbReference>
<protein>
    <recommendedName>
        <fullName evidence="1">N-acetyltransferase domain-containing protein</fullName>
    </recommendedName>
</protein>
<dbReference type="SUPFAM" id="SSF55729">
    <property type="entry name" value="Acyl-CoA N-acyltransferases (Nat)"/>
    <property type="match status" value="1"/>
</dbReference>
<evidence type="ECO:0000313" key="2">
    <source>
        <dbReference type="EMBL" id="BEH92003.1"/>
    </source>
</evidence>
<dbReference type="Gene3D" id="3.40.630.30">
    <property type="match status" value="1"/>
</dbReference>
<dbReference type="Pfam" id="PF00583">
    <property type="entry name" value="Acetyltransf_1"/>
    <property type="match status" value="1"/>
</dbReference>
<organism evidence="2 3">
    <name type="scientific">Turicibacter faecis</name>
    <dbReference type="NCBI Taxonomy" id="2963365"/>
    <lineage>
        <taxon>Bacteria</taxon>
        <taxon>Bacillati</taxon>
        <taxon>Bacillota</taxon>
        <taxon>Erysipelotrichia</taxon>
        <taxon>Erysipelotrichales</taxon>
        <taxon>Turicibacteraceae</taxon>
        <taxon>Turicibacter</taxon>
    </lineage>
</organism>
<evidence type="ECO:0000259" key="1">
    <source>
        <dbReference type="PROSITE" id="PS51186"/>
    </source>
</evidence>
<dbReference type="CDD" id="cd04301">
    <property type="entry name" value="NAT_SF"/>
    <property type="match status" value="1"/>
</dbReference>